<dbReference type="RefSeq" id="XP_001834922.2">
    <property type="nucleotide sequence ID" value="XM_001834870.2"/>
</dbReference>
<evidence type="ECO:0000256" key="1">
    <source>
        <dbReference type="ARBA" id="ARBA00005375"/>
    </source>
</evidence>
<dbReference type="AlphaFoldDB" id="A8NMI3"/>
<organism evidence="3 4">
    <name type="scientific">Coprinopsis cinerea (strain Okayama-7 / 130 / ATCC MYA-4618 / FGSC 9003)</name>
    <name type="common">Inky cap fungus</name>
    <name type="synonym">Hormographiella aspergillata</name>
    <dbReference type="NCBI Taxonomy" id="240176"/>
    <lineage>
        <taxon>Eukaryota</taxon>
        <taxon>Fungi</taxon>
        <taxon>Dikarya</taxon>
        <taxon>Basidiomycota</taxon>
        <taxon>Agaricomycotina</taxon>
        <taxon>Agaricomycetes</taxon>
        <taxon>Agaricomycetidae</taxon>
        <taxon>Agaricales</taxon>
        <taxon>Agaricineae</taxon>
        <taxon>Psathyrellaceae</taxon>
        <taxon>Coprinopsis</taxon>
    </lineage>
</organism>
<dbReference type="InterPro" id="IPR029033">
    <property type="entry name" value="His_PPase_superfam"/>
</dbReference>
<dbReference type="Pfam" id="PF00328">
    <property type="entry name" value="His_Phos_2"/>
    <property type="match status" value="1"/>
</dbReference>
<dbReference type="HOGENOM" id="CLU_030126_0_0_1"/>
<dbReference type="GO" id="GO:0016791">
    <property type="term" value="F:phosphatase activity"/>
    <property type="evidence" value="ECO:0007669"/>
    <property type="project" value="TreeGrafter"/>
</dbReference>
<protein>
    <recommendedName>
        <fullName evidence="5">Acid phosphatase</fullName>
    </recommendedName>
</protein>
<dbReference type="EMBL" id="AACS02000012">
    <property type="protein sequence ID" value="EAU86905.2"/>
    <property type="molecule type" value="Genomic_DNA"/>
</dbReference>
<dbReference type="OrthoDB" id="10262962at2759"/>
<proteinExistence type="inferred from homology"/>
<dbReference type="SUPFAM" id="SSF53254">
    <property type="entry name" value="Phosphoglycerate mutase-like"/>
    <property type="match status" value="1"/>
</dbReference>
<name>A8NMI3_COPC7</name>
<accession>A8NMI3</accession>
<dbReference type="eggNOG" id="KOG3672">
    <property type="taxonomic scope" value="Eukaryota"/>
</dbReference>
<feature type="signal peptide" evidence="2">
    <location>
        <begin position="1"/>
        <end position="22"/>
    </location>
</feature>
<keyword evidence="2" id="KW-0732">Signal</keyword>
<dbReference type="GeneID" id="6011441"/>
<dbReference type="InParanoid" id="A8NMI3"/>
<reference evidence="3 4" key="1">
    <citation type="journal article" date="2010" name="Proc. Natl. Acad. Sci. U.S.A.">
        <title>Insights into evolution of multicellular fungi from the assembled chromosomes of the mushroom Coprinopsis cinerea (Coprinus cinereus).</title>
        <authorList>
            <person name="Stajich J.E."/>
            <person name="Wilke S.K."/>
            <person name="Ahren D."/>
            <person name="Au C.H."/>
            <person name="Birren B.W."/>
            <person name="Borodovsky M."/>
            <person name="Burns C."/>
            <person name="Canback B."/>
            <person name="Casselton L.A."/>
            <person name="Cheng C.K."/>
            <person name="Deng J."/>
            <person name="Dietrich F.S."/>
            <person name="Fargo D.C."/>
            <person name="Farman M.L."/>
            <person name="Gathman A.C."/>
            <person name="Goldberg J."/>
            <person name="Guigo R."/>
            <person name="Hoegger P.J."/>
            <person name="Hooker J.B."/>
            <person name="Huggins A."/>
            <person name="James T.Y."/>
            <person name="Kamada T."/>
            <person name="Kilaru S."/>
            <person name="Kodira C."/>
            <person name="Kues U."/>
            <person name="Kupfer D."/>
            <person name="Kwan H.S."/>
            <person name="Lomsadze A."/>
            <person name="Li W."/>
            <person name="Lilly W.W."/>
            <person name="Ma L.J."/>
            <person name="Mackey A.J."/>
            <person name="Manning G."/>
            <person name="Martin F."/>
            <person name="Muraguchi H."/>
            <person name="Natvig D.O."/>
            <person name="Palmerini H."/>
            <person name="Ramesh M.A."/>
            <person name="Rehmeyer C.J."/>
            <person name="Roe B.A."/>
            <person name="Shenoy N."/>
            <person name="Stanke M."/>
            <person name="Ter-Hovhannisyan V."/>
            <person name="Tunlid A."/>
            <person name="Velagapudi R."/>
            <person name="Vision T.J."/>
            <person name="Zeng Q."/>
            <person name="Zolan M.E."/>
            <person name="Pukkila P.J."/>
        </authorList>
    </citation>
    <scope>NUCLEOTIDE SEQUENCE [LARGE SCALE GENOMIC DNA]</scope>
    <source>
        <strain evidence="4">Okayama-7 / 130 / ATCC MYA-4618 / FGSC 9003</strain>
    </source>
</reference>
<dbReference type="OMA" id="RHNIAHD"/>
<evidence type="ECO:0008006" key="5">
    <source>
        <dbReference type="Google" id="ProtNLM"/>
    </source>
</evidence>
<sequence length="473" mass="52788">MLSSALLQLTLLLATKAGPSSAQGPDAVPGEHAECARVPDLECGKGVFSWCNMPHVTPDTYEDPPSRYSLEYVEVIQRHHKRTPYGSNIFPREDIEWSCDDVGVLSGLTFSGDYGTSAVVQRENNWDDTNPFKVLDKVGFVNSSCQFPQITKGGLVDSVVHGSDLRKVYGERLKLSSHYDPSEASFRITNNVITSQVASGLLRGFYPEQDLSRPTPVQIQPSSMDSLEPTYSCPRANALRDSFTTGNNGAVWREHLQKARDEGLWDELDSISGVPTDDRGWHVSFDHYFDNLSAKLCHRKPLPCNLKDRSLCISRETADKVFDIGHWEYLYLFREAVGSHEYSALKSGAWMLELRSRLYSKIEGTHKVRYAHNVAHDGSISSLLGFLQVEGMAWPGMGSEVVFELYRDAARASAPPPTTDGWYVRVLWSGQVMRTVSTLGVLDMVPLNAFFEYIDSTVGSGSELYNRCFTTLE</sequence>
<keyword evidence="4" id="KW-1185">Reference proteome</keyword>
<comment type="caution">
    <text evidence="3">The sequence shown here is derived from an EMBL/GenBank/DDBJ whole genome shotgun (WGS) entry which is preliminary data.</text>
</comment>
<dbReference type="KEGG" id="cci:CC1G_10796"/>
<dbReference type="VEuPathDB" id="FungiDB:CC1G_10796"/>
<comment type="similarity">
    <text evidence="1">Belongs to the histidine acid phosphatase family.</text>
</comment>
<gene>
    <name evidence="3" type="ORF">CC1G_10796</name>
</gene>
<dbReference type="Proteomes" id="UP000001861">
    <property type="component" value="Unassembled WGS sequence"/>
</dbReference>
<evidence type="ECO:0000313" key="3">
    <source>
        <dbReference type="EMBL" id="EAU86905.2"/>
    </source>
</evidence>
<evidence type="ECO:0000313" key="4">
    <source>
        <dbReference type="Proteomes" id="UP000001861"/>
    </source>
</evidence>
<feature type="chain" id="PRO_5002724372" description="Acid phosphatase" evidence="2">
    <location>
        <begin position="23"/>
        <end position="473"/>
    </location>
</feature>
<dbReference type="PANTHER" id="PTHR11567">
    <property type="entry name" value="ACID PHOSPHATASE-RELATED"/>
    <property type="match status" value="1"/>
</dbReference>
<dbReference type="InterPro" id="IPR000560">
    <property type="entry name" value="His_Pase_clade-2"/>
</dbReference>
<dbReference type="PANTHER" id="PTHR11567:SF195">
    <property type="entry name" value="ACID PHOSPHATASE, PUTATIVE (AFU_ORTHOLOGUE AFUA_3G14570)-RELATED"/>
    <property type="match status" value="1"/>
</dbReference>
<dbReference type="Gene3D" id="3.40.50.1240">
    <property type="entry name" value="Phosphoglycerate mutase-like"/>
    <property type="match status" value="1"/>
</dbReference>
<evidence type="ECO:0000256" key="2">
    <source>
        <dbReference type="SAM" id="SignalP"/>
    </source>
</evidence>
<dbReference type="InterPro" id="IPR050645">
    <property type="entry name" value="Histidine_acid_phosphatase"/>
</dbReference>